<evidence type="ECO:0000256" key="3">
    <source>
        <dbReference type="ARBA" id="ARBA00010617"/>
    </source>
</evidence>
<feature type="transmembrane region" description="Helical" evidence="14">
    <location>
        <begin position="6"/>
        <end position="22"/>
    </location>
</feature>
<organism evidence="15 16">
    <name type="scientific">Cardamine amara subsp. amara</name>
    <dbReference type="NCBI Taxonomy" id="228776"/>
    <lineage>
        <taxon>Eukaryota</taxon>
        <taxon>Viridiplantae</taxon>
        <taxon>Streptophyta</taxon>
        <taxon>Embryophyta</taxon>
        <taxon>Tracheophyta</taxon>
        <taxon>Spermatophyta</taxon>
        <taxon>Magnoliopsida</taxon>
        <taxon>eudicotyledons</taxon>
        <taxon>Gunneridae</taxon>
        <taxon>Pentapetalae</taxon>
        <taxon>rosids</taxon>
        <taxon>malvids</taxon>
        <taxon>Brassicales</taxon>
        <taxon>Brassicaceae</taxon>
        <taxon>Cardamineae</taxon>
        <taxon>Cardamine</taxon>
    </lineage>
</organism>
<evidence type="ECO:0000256" key="14">
    <source>
        <dbReference type="SAM" id="Phobius"/>
    </source>
</evidence>
<comment type="cofactor">
    <cofactor evidence="1 12">
        <name>heme</name>
        <dbReference type="ChEBI" id="CHEBI:30413"/>
    </cofactor>
</comment>
<feature type="binding site" description="axial binding residue" evidence="12">
    <location>
        <position position="434"/>
    </location>
    <ligand>
        <name>heme</name>
        <dbReference type="ChEBI" id="CHEBI:30413"/>
    </ligand>
    <ligandPart>
        <name>Fe</name>
        <dbReference type="ChEBI" id="CHEBI:18248"/>
    </ligandPart>
</feature>
<keyword evidence="16" id="KW-1185">Reference proteome</keyword>
<comment type="similarity">
    <text evidence="3 13">Belongs to the cytochrome P450 family.</text>
</comment>
<dbReference type="InterPro" id="IPR017972">
    <property type="entry name" value="Cyt_P450_CS"/>
</dbReference>
<comment type="subcellular location">
    <subcellularLocation>
        <location evidence="2">Membrane</location>
        <topology evidence="2">Single-pass membrane protein</topology>
    </subcellularLocation>
</comment>
<keyword evidence="11 14" id="KW-0472">Membrane</keyword>
<evidence type="ECO:0000256" key="1">
    <source>
        <dbReference type="ARBA" id="ARBA00001971"/>
    </source>
</evidence>
<evidence type="ECO:0000313" key="16">
    <source>
        <dbReference type="Proteomes" id="UP001558713"/>
    </source>
</evidence>
<dbReference type="EMBL" id="JBANAX010000054">
    <property type="protein sequence ID" value="KAL1224437.1"/>
    <property type="molecule type" value="Genomic_DNA"/>
</dbReference>
<dbReference type="Pfam" id="PF00067">
    <property type="entry name" value="p450"/>
    <property type="match status" value="1"/>
</dbReference>
<protein>
    <submittedName>
        <fullName evidence="15">Cytochrome P450 81D11</fullName>
    </submittedName>
</protein>
<evidence type="ECO:0000256" key="5">
    <source>
        <dbReference type="ARBA" id="ARBA00022692"/>
    </source>
</evidence>
<evidence type="ECO:0000256" key="9">
    <source>
        <dbReference type="ARBA" id="ARBA00023004"/>
    </source>
</evidence>
<accession>A0ABD1C4R9</accession>
<evidence type="ECO:0000256" key="2">
    <source>
        <dbReference type="ARBA" id="ARBA00004167"/>
    </source>
</evidence>
<dbReference type="PROSITE" id="PS00086">
    <property type="entry name" value="CYTOCHROME_P450"/>
    <property type="match status" value="1"/>
</dbReference>
<dbReference type="GO" id="GO:0004497">
    <property type="term" value="F:monooxygenase activity"/>
    <property type="evidence" value="ECO:0007669"/>
    <property type="project" value="UniProtKB-KW"/>
</dbReference>
<comment type="caution">
    <text evidence="15">The sequence shown here is derived from an EMBL/GenBank/DDBJ whole genome shotgun (WGS) entry which is preliminary data.</text>
</comment>
<keyword evidence="9 12" id="KW-0408">Iron</keyword>
<sequence length="497" mass="56720">METHFLILSFAFIFFIFLKIFLSKRHTKFNLPPSPARSLPLIGHLHLLKRPLHRTFLSFSRSLGDAPIFCLCLGNRLTVVVSSYTIAEECFTKNDIVLANRPEFIVGKYIEYNFTTMTSAPYGDHWRNLRRIGTLEIFSSHKLNGFLSLRKDEIRHLLLRLSKNSQHGFAKVEMRTMFFDLTINNILRMVAGKRFYGEGMEQDEDAQRVRKLVDEIVSKAGAGNAIDYLPFLRWITDFEKQIKNLAGKVDEFLQSLVDEKRGDQEKGNTMIDHLLSLQETQPDYYTDVTIKGIIIVMILAGTETLTGTLEWAMLNLLNHPEVLKKARTEIDTEIGFDRLIDEPDVKNLPYLQGIVLETLRLHPAAPTLVPHMTSDDCMLAGYDVPRGSMLLVNAWAMHRDPSTWEDPEMFKPERFENVKESQKVLSFGIGRRSCPGAGMSHRLVSLALGSLVQCFEWERTGEEYVDNSEAPVMRPATPLVAMCKARPIVHEILNAFV</sequence>
<reference evidence="15 16" key="1">
    <citation type="submission" date="2024-04" db="EMBL/GenBank/DDBJ databases">
        <title>Genome assembly C_amara_ONT_v2.</title>
        <authorList>
            <person name="Yant L."/>
            <person name="Moore C."/>
            <person name="Slenker M."/>
        </authorList>
    </citation>
    <scope>NUCLEOTIDE SEQUENCE [LARGE SCALE GENOMIC DNA]</scope>
    <source>
        <tissue evidence="15">Leaf</tissue>
    </source>
</reference>
<dbReference type="AlphaFoldDB" id="A0ABD1C4R9"/>
<evidence type="ECO:0000256" key="12">
    <source>
        <dbReference type="PIRSR" id="PIRSR602401-1"/>
    </source>
</evidence>
<evidence type="ECO:0000256" key="6">
    <source>
        <dbReference type="ARBA" id="ARBA00022723"/>
    </source>
</evidence>
<evidence type="ECO:0000256" key="4">
    <source>
        <dbReference type="ARBA" id="ARBA00022617"/>
    </source>
</evidence>
<keyword evidence="6 12" id="KW-0479">Metal-binding</keyword>
<dbReference type="InterPro" id="IPR050651">
    <property type="entry name" value="Plant_Cytochrome_P450_Monoox"/>
</dbReference>
<dbReference type="Proteomes" id="UP001558713">
    <property type="component" value="Unassembled WGS sequence"/>
</dbReference>
<proteinExistence type="inferred from homology"/>
<keyword evidence="4 12" id="KW-0349">Heme</keyword>
<evidence type="ECO:0000313" key="15">
    <source>
        <dbReference type="EMBL" id="KAL1224437.1"/>
    </source>
</evidence>
<dbReference type="CDD" id="cd20653">
    <property type="entry name" value="CYP81"/>
    <property type="match status" value="1"/>
</dbReference>
<keyword evidence="5 14" id="KW-0812">Transmembrane</keyword>
<dbReference type="PANTHER" id="PTHR47947">
    <property type="entry name" value="CYTOCHROME P450 82C3-RELATED"/>
    <property type="match status" value="1"/>
</dbReference>
<evidence type="ECO:0000256" key="8">
    <source>
        <dbReference type="ARBA" id="ARBA00023002"/>
    </source>
</evidence>
<evidence type="ECO:0000256" key="13">
    <source>
        <dbReference type="RuleBase" id="RU000461"/>
    </source>
</evidence>
<evidence type="ECO:0000256" key="7">
    <source>
        <dbReference type="ARBA" id="ARBA00022989"/>
    </source>
</evidence>
<dbReference type="PANTHER" id="PTHR47947:SF62">
    <property type="entry name" value="CYTOCHROME P450, FAMILY 81, SUBFAMILY D, POLYPEPTIDE 5"/>
    <property type="match status" value="1"/>
</dbReference>
<dbReference type="InterPro" id="IPR002401">
    <property type="entry name" value="Cyt_P450_E_grp-I"/>
</dbReference>
<dbReference type="InterPro" id="IPR001128">
    <property type="entry name" value="Cyt_P450"/>
</dbReference>
<evidence type="ECO:0000256" key="10">
    <source>
        <dbReference type="ARBA" id="ARBA00023033"/>
    </source>
</evidence>
<keyword evidence="10 13" id="KW-0503">Monooxygenase</keyword>
<gene>
    <name evidence="15" type="ORF">V5N11_014398</name>
</gene>
<dbReference type="GO" id="GO:0046872">
    <property type="term" value="F:metal ion binding"/>
    <property type="evidence" value="ECO:0007669"/>
    <property type="project" value="UniProtKB-KW"/>
</dbReference>
<dbReference type="FunFam" id="1.10.630.10:FF:000023">
    <property type="entry name" value="Cytochrome P450 family protein"/>
    <property type="match status" value="1"/>
</dbReference>
<dbReference type="GO" id="GO:0016020">
    <property type="term" value="C:membrane"/>
    <property type="evidence" value="ECO:0007669"/>
    <property type="project" value="UniProtKB-SubCell"/>
</dbReference>
<name>A0ABD1C4R9_CARAN</name>
<keyword evidence="8 13" id="KW-0560">Oxidoreductase</keyword>
<evidence type="ECO:0000256" key="11">
    <source>
        <dbReference type="ARBA" id="ARBA00023136"/>
    </source>
</evidence>
<dbReference type="PRINTS" id="PR00385">
    <property type="entry name" value="P450"/>
</dbReference>
<dbReference type="InterPro" id="IPR036396">
    <property type="entry name" value="Cyt_P450_sf"/>
</dbReference>
<dbReference type="SUPFAM" id="SSF48264">
    <property type="entry name" value="Cytochrome P450"/>
    <property type="match status" value="1"/>
</dbReference>
<keyword evidence="7 14" id="KW-1133">Transmembrane helix</keyword>
<dbReference type="PRINTS" id="PR00463">
    <property type="entry name" value="EP450I"/>
</dbReference>
<dbReference type="Gene3D" id="1.10.630.10">
    <property type="entry name" value="Cytochrome P450"/>
    <property type="match status" value="1"/>
</dbReference>